<comment type="catalytic activity">
    <reaction evidence="11">
        <text>NAD(+) + H2O = beta-nicotinamide D-ribonucleotide + AMP + 2 H(+)</text>
        <dbReference type="Rhea" id="RHEA:11800"/>
        <dbReference type="ChEBI" id="CHEBI:14649"/>
        <dbReference type="ChEBI" id="CHEBI:15377"/>
        <dbReference type="ChEBI" id="CHEBI:15378"/>
        <dbReference type="ChEBI" id="CHEBI:57540"/>
        <dbReference type="ChEBI" id="CHEBI:456215"/>
        <dbReference type="EC" id="3.6.1.22"/>
    </reaction>
    <physiologicalReaction direction="left-to-right" evidence="11">
        <dbReference type="Rhea" id="RHEA:11801"/>
    </physiologicalReaction>
</comment>
<feature type="domain" description="Nudix hydrolase" evidence="13">
    <location>
        <begin position="198"/>
        <end position="328"/>
    </location>
</feature>
<dbReference type="GO" id="GO:0019677">
    <property type="term" value="P:NAD+ catabolic process"/>
    <property type="evidence" value="ECO:0007669"/>
    <property type="project" value="TreeGrafter"/>
</dbReference>
<organism evidence="14">
    <name type="scientific">Hirondellea gigas</name>
    <dbReference type="NCBI Taxonomy" id="1518452"/>
    <lineage>
        <taxon>Eukaryota</taxon>
        <taxon>Metazoa</taxon>
        <taxon>Ecdysozoa</taxon>
        <taxon>Arthropoda</taxon>
        <taxon>Crustacea</taxon>
        <taxon>Multicrustacea</taxon>
        <taxon>Malacostraca</taxon>
        <taxon>Eumalacostraca</taxon>
        <taxon>Peracarida</taxon>
        <taxon>Amphipoda</taxon>
        <taxon>Amphilochidea</taxon>
        <taxon>Lysianassida</taxon>
        <taxon>Lysianassidira</taxon>
        <taxon>Lysianassoidea</taxon>
        <taxon>Lysianassidae</taxon>
        <taxon>Hirondellea</taxon>
    </lineage>
</organism>
<evidence type="ECO:0000256" key="2">
    <source>
        <dbReference type="ARBA" id="ARBA00001947"/>
    </source>
</evidence>
<dbReference type="Gene3D" id="3.90.79.10">
    <property type="entry name" value="Nucleoside Triphosphate Pyrophosphohydrolase"/>
    <property type="match status" value="1"/>
</dbReference>
<dbReference type="GO" id="GO:0005829">
    <property type="term" value="C:cytosol"/>
    <property type="evidence" value="ECO:0007669"/>
    <property type="project" value="TreeGrafter"/>
</dbReference>
<evidence type="ECO:0000259" key="13">
    <source>
        <dbReference type="PROSITE" id="PS51462"/>
    </source>
</evidence>
<dbReference type="PROSITE" id="PS51462">
    <property type="entry name" value="NUDIX"/>
    <property type="match status" value="1"/>
</dbReference>
<proteinExistence type="evidence at transcript level"/>
<dbReference type="Gene3D" id="3.90.79.20">
    <property type="match status" value="1"/>
</dbReference>
<comment type="similarity">
    <text evidence="3">Belongs to the Nudix hydrolase family. NudC subfamily.</text>
</comment>
<evidence type="ECO:0000313" key="14">
    <source>
        <dbReference type="EMBL" id="LAC27915.1"/>
    </source>
</evidence>
<dbReference type="PROSITE" id="PS00893">
    <property type="entry name" value="NUDIX_BOX"/>
    <property type="match status" value="1"/>
</dbReference>
<dbReference type="InterPro" id="IPR000086">
    <property type="entry name" value="NUDIX_hydrolase_dom"/>
</dbReference>
<comment type="cofactor">
    <cofactor evidence="1">
        <name>Mg(2+)</name>
        <dbReference type="ChEBI" id="CHEBI:18420"/>
    </cofactor>
</comment>
<evidence type="ECO:0000256" key="3">
    <source>
        <dbReference type="ARBA" id="ARBA00009595"/>
    </source>
</evidence>
<dbReference type="InterPro" id="IPR050241">
    <property type="entry name" value="NAD-cap_RNA_hydrolase_NudC"/>
</dbReference>
<evidence type="ECO:0000256" key="12">
    <source>
        <dbReference type="ARBA" id="ARBA00049264"/>
    </source>
</evidence>
<dbReference type="GO" id="GO:0046872">
    <property type="term" value="F:metal ion binding"/>
    <property type="evidence" value="ECO:0007669"/>
    <property type="project" value="UniProtKB-KW"/>
</dbReference>
<evidence type="ECO:0000256" key="10">
    <source>
        <dbReference type="ARBA" id="ARBA00047501"/>
    </source>
</evidence>
<dbReference type="InterPro" id="IPR015375">
    <property type="entry name" value="NADH_PPase-like_N"/>
</dbReference>
<keyword evidence="6 14" id="KW-0378">Hydrolase</keyword>
<evidence type="ECO:0000256" key="1">
    <source>
        <dbReference type="ARBA" id="ARBA00001946"/>
    </source>
</evidence>
<dbReference type="PANTHER" id="PTHR42904">
    <property type="entry name" value="NUDIX HYDROLASE, NUDC SUBFAMILY"/>
    <property type="match status" value="1"/>
</dbReference>
<comment type="cofactor">
    <cofactor evidence="2">
        <name>Zn(2+)</name>
        <dbReference type="ChEBI" id="CHEBI:29105"/>
    </cofactor>
</comment>
<dbReference type="GO" id="GO:0006742">
    <property type="term" value="P:NADP+ catabolic process"/>
    <property type="evidence" value="ECO:0007669"/>
    <property type="project" value="TreeGrafter"/>
</dbReference>
<dbReference type="InterPro" id="IPR049734">
    <property type="entry name" value="NudC-like_C"/>
</dbReference>
<dbReference type="EMBL" id="IACT01008803">
    <property type="protein sequence ID" value="LAC27915.1"/>
    <property type="molecule type" value="mRNA"/>
</dbReference>
<evidence type="ECO:0000256" key="11">
    <source>
        <dbReference type="ARBA" id="ARBA00049196"/>
    </source>
</evidence>
<accession>A0A6A7GEV9</accession>
<sequence length="360" mass="40019">MQHTFAGSPLNSCQNERRDEVFVSTFLEDRRSRILPVLANGKILVDDQISSSSIRPPAQLRWLSLQEFDFQFMKESKSDVADSPSDGVVFLGVLNEIGHFAGLVQKDLSASDLLRFVSLRSLFYRLDSKELAIAGQASVLIKWREVTRFCSECGSALISKAGGFRLDCPNVRALESDPKQQNSSCSKVQVGCGAQNFPRVDPAVIMLITDGSRCVLASRPRRVGSMYSVLAGFVSPGESIEEAVRRETFEEIGLRVGEVRYHSSQPWMVGPHFAQLMVGCICWVLSGEENRELLVDAKELKDARWFSPEEAVIGLDNAKHVPAASDETFRVPPDTAIAHHLIRYFVESISKPQLPLRKSC</sequence>
<evidence type="ECO:0000256" key="5">
    <source>
        <dbReference type="ARBA" id="ARBA00022723"/>
    </source>
</evidence>
<protein>
    <recommendedName>
        <fullName evidence="4">NAD(+) diphosphatase</fullName>
        <ecNumber evidence="4">3.6.1.22</ecNumber>
    </recommendedName>
</protein>
<comment type="catalytic activity">
    <reaction evidence="9">
        <text>a 5'-end NAD(+)-phospho-ribonucleoside in mRNA + H2O = a 5'-end phospho-adenosine-phospho-ribonucleoside in mRNA + beta-nicotinamide D-ribonucleotide + 2 H(+)</text>
        <dbReference type="Rhea" id="RHEA:60876"/>
        <dbReference type="Rhea" id="RHEA-COMP:15698"/>
        <dbReference type="Rhea" id="RHEA-COMP:15719"/>
        <dbReference type="ChEBI" id="CHEBI:14649"/>
        <dbReference type="ChEBI" id="CHEBI:15377"/>
        <dbReference type="ChEBI" id="CHEBI:15378"/>
        <dbReference type="ChEBI" id="CHEBI:144029"/>
        <dbReference type="ChEBI" id="CHEBI:144051"/>
    </reaction>
    <physiologicalReaction direction="left-to-right" evidence="9">
        <dbReference type="Rhea" id="RHEA:60877"/>
    </physiologicalReaction>
</comment>
<comment type="catalytic activity">
    <reaction evidence="12">
        <text>NADH + H2O = reduced beta-nicotinamide D-ribonucleotide + AMP + 2 H(+)</text>
        <dbReference type="Rhea" id="RHEA:48868"/>
        <dbReference type="ChEBI" id="CHEBI:15377"/>
        <dbReference type="ChEBI" id="CHEBI:15378"/>
        <dbReference type="ChEBI" id="CHEBI:57945"/>
        <dbReference type="ChEBI" id="CHEBI:90832"/>
        <dbReference type="ChEBI" id="CHEBI:456215"/>
        <dbReference type="EC" id="3.6.1.22"/>
    </reaction>
    <physiologicalReaction direction="left-to-right" evidence="12">
        <dbReference type="Rhea" id="RHEA:48869"/>
    </physiologicalReaction>
</comment>
<dbReference type="EC" id="3.6.1.22" evidence="4"/>
<comment type="catalytic activity">
    <reaction evidence="10">
        <text>NADPH + H2O = reduced beta-nicotinamide D-ribonucleotide + adenosine 2',5'-bisphosphate + 2 H(+)</text>
        <dbReference type="Rhea" id="RHEA:60820"/>
        <dbReference type="ChEBI" id="CHEBI:15377"/>
        <dbReference type="ChEBI" id="CHEBI:15378"/>
        <dbReference type="ChEBI" id="CHEBI:57783"/>
        <dbReference type="ChEBI" id="CHEBI:90832"/>
        <dbReference type="ChEBI" id="CHEBI:194156"/>
    </reaction>
    <physiologicalReaction direction="left-to-right" evidence="10">
        <dbReference type="Rhea" id="RHEA:60821"/>
    </physiologicalReaction>
</comment>
<evidence type="ECO:0000256" key="7">
    <source>
        <dbReference type="ARBA" id="ARBA00022842"/>
    </source>
</evidence>
<keyword evidence="8" id="KW-0520">NAD</keyword>
<dbReference type="InterPro" id="IPR020084">
    <property type="entry name" value="NUDIX_hydrolase_CS"/>
</dbReference>
<name>A0A6A7GEV9_9CRUS</name>
<dbReference type="InterPro" id="IPR015797">
    <property type="entry name" value="NUDIX_hydrolase-like_dom_sf"/>
</dbReference>
<dbReference type="GO" id="GO:0005777">
    <property type="term" value="C:peroxisome"/>
    <property type="evidence" value="ECO:0007669"/>
    <property type="project" value="TreeGrafter"/>
</dbReference>
<keyword evidence="7" id="KW-0460">Magnesium</keyword>
<dbReference type="Pfam" id="PF00293">
    <property type="entry name" value="NUDIX"/>
    <property type="match status" value="1"/>
</dbReference>
<dbReference type="GO" id="GO:0035529">
    <property type="term" value="F:NADH pyrophosphatase activity"/>
    <property type="evidence" value="ECO:0007669"/>
    <property type="project" value="TreeGrafter"/>
</dbReference>
<keyword evidence="5" id="KW-0479">Metal-binding</keyword>
<dbReference type="AlphaFoldDB" id="A0A6A7GEV9"/>
<evidence type="ECO:0000256" key="8">
    <source>
        <dbReference type="ARBA" id="ARBA00023027"/>
    </source>
</evidence>
<dbReference type="SUPFAM" id="SSF55811">
    <property type="entry name" value="Nudix"/>
    <property type="match status" value="1"/>
</dbReference>
<dbReference type="CDD" id="cd03429">
    <property type="entry name" value="NUDIX_NADH_pyrophosphatase_Nudt13"/>
    <property type="match status" value="1"/>
</dbReference>
<dbReference type="PANTHER" id="PTHR42904:SF6">
    <property type="entry name" value="NAD-CAPPED RNA HYDROLASE NUDT12"/>
    <property type="match status" value="1"/>
</dbReference>
<evidence type="ECO:0000256" key="6">
    <source>
        <dbReference type="ARBA" id="ARBA00022801"/>
    </source>
</evidence>
<dbReference type="Pfam" id="PF09296">
    <property type="entry name" value="NUDIX-like"/>
    <property type="match status" value="1"/>
</dbReference>
<reference evidence="14" key="1">
    <citation type="submission" date="2017-11" db="EMBL/GenBank/DDBJ databases">
        <title>The sensing device of the deep-sea amphipod.</title>
        <authorList>
            <person name="Kobayashi H."/>
            <person name="Nagahama T."/>
            <person name="Arai W."/>
            <person name="Sasagawa Y."/>
            <person name="Umeda M."/>
            <person name="Hayashi T."/>
            <person name="Nikaido I."/>
            <person name="Watanabe H."/>
            <person name="Oguri K."/>
            <person name="Kitazato H."/>
            <person name="Fujioka K."/>
            <person name="Kido Y."/>
            <person name="Takami H."/>
        </authorList>
    </citation>
    <scope>NUCLEOTIDE SEQUENCE</scope>
    <source>
        <tissue evidence="14">Whole body</tissue>
    </source>
</reference>
<evidence type="ECO:0000256" key="4">
    <source>
        <dbReference type="ARBA" id="ARBA00012381"/>
    </source>
</evidence>
<evidence type="ECO:0000256" key="9">
    <source>
        <dbReference type="ARBA" id="ARBA00023679"/>
    </source>
</evidence>